<keyword evidence="3" id="KW-1185">Reference proteome</keyword>
<gene>
    <name evidence="2" type="ORF">BHK69_02610</name>
</gene>
<evidence type="ECO:0000313" key="3">
    <source>
        <dbReference type="Proteomes" id="UP000094969"/>
    </source>
</evidence>
<feature type="region of interest" description="Disordered" evidence="1">
    <location>
        <begin position="1"/>
        <end position="24"/>
    </location>
</feature>
<accession>A0A1D7TWM7</accession>
<sequence>MVRGFNVNMNQVNGSGDNLSEQPRPLLQVEDVRIATGVESALLESRDQGYFVVDMPNFWERRETSGLLRDVNDEPDKYDWIKHGSRTLPAPRLQEDDDDADILTILRELRS</sequence>
<dbReference type="KEGG" id="bvv:BHK69_02610"/>
<dbReference type="AlphaFoldDB" id="A0A1D7TWM7"/>
<organism evidence="2 3">
    <name type="scientific">Bosea vaviloviae</name>
    <dbReference type="NCBI Taxonomy" id="1526658"/>
    <lineage>
        <taxon>Bacteria</taxon>
        <taxon>Pseudomonadati</taxon>
        <taxon>Pseudomonadota</taxon>
        <taxon>Alphaproteobacteria</taxon>
        <taxon>Hyphomicrobiales</taxon>
        <taxon>Boseaceae</taxon>
        <taxon>Bosea</taxon>
    </lineage>
</organism>
<proteinExistence type="predicted"/>
<dbReference type="STRING" id="1526658.BHK69_02610"/>
<reference evidence="2 3" key="1">
    <citation type="journal article" date="2015" name="Antonie Van Leeuwenhoek">
        <title>Bosea vaviloviae sp. nov., a new species of slow-growing rhizobia isolated from nodules of the relict species Vavilovia formosa (Stev.) Fed.</title>
        <authorList>
            <person name="Safronova V.I."/>
            <person name="Kuznetsova I.G."/>
            <person name="Sazanova A.L."/>
            <person name="Kimeklis A.K."/>
            <person name="Belimov A.A."/>
            <person name="Andronov E.E."/>
            <person name="Pinaev A.G."/>
            <person name="Chizhevskaya E.P."/>
            <person name="Pukhaev A.R."/>
            <person name="Popov K.P."/>
            <person name="Willems A."/>
            <person name="Tikhonovich I.A."/>
        </authorList>
    </citation>
    <scope>NUCLEOTIDE SEQUENCE [LARGE SCALE GENOMIC DNA]</scope>
    <source>
        <strain evidence="2 3">Vaf18</strain>
    </source>
</reference>
<dbReference type="EMBL" id="CP017147">
    <property type="protein sequence ID" value="AOO79525.1"/>
    <property type="molecule type" value="Genomic_DNA"/>
</dbReference>
<evidence type="ECO:0000256" key="1">
    <source>
        <dbReference type="SAM" id="MobiDB-lite"/>
    </source>
</evidence>
<name>A0A1D7TWM7_9HYPH</name>
<feature type="compositionally biased region" description="Polar residues" evidence="1">
    <location>
        <begin position="7"/>
        <end position="21"/>
    </location>
</feature>
<protein>
    <submittedName>
        <fullName evidence="2">Uncharacterized protein</fullName>
    </submittedName>
</protein>
<evidence type="ECO:0000313" key="2">
    <source>
        <dbReference type="EMBL" id="AOO79525.1"/>
    </source>
</evidence>
<dbReference type="Proteomes" id="UP000094969">
    <property type="component" value="Chromosome"/>
</dbReference>